<evidence type="ECO:0000256" key="3">
    <source>
        <dbReference type="ARBA" id="ARBA00022816"/>
    </source>
</evidence>
<dbReference type="Gene3D" id="1.20.930.10">
    <property type="entry name" value="Conserved domain common to transcription factors TFIIS, elongin A, CRSP70"/>
    <property type="match status" value="1"/>
</dbReference>
<evidence type="ECO:0000256" key="2">
    <source>
        <dbReference type="ARBA" id="ARBA00022664"/>
    </source>
</evidence>
<feature type="domain" description="TFIIS N-terminal" evidence="10">
    <location>
        <begin position="90"/>
        <end position="168"/>
    </location>
</feature>
<dbReference type="InterPro" id="IPR017923">
    <property type="entry name" value="TFIIS_N"/>
</dbReference>
<keyword evidence="7 9" id="KW-0539">Nucleus</keyword>
<evidence type="ECO:0000256" key="7">
    <source>
        <dbReference type="ARBA" id="ARBA00023242"/>
    </source>
</evidence>
<dbReference type="Proteomes" id="UP000030746">
    <property type="component" value="Unassembled WGS sequence"/>
</dbReference>
<reference evidence="11 12" key="1">
    <citation type="journal article" date="2013" name="Nature">
        <title>Insights into bilaterian evolution from three spiralian genomes.</title>
        <authorList>
            <person name="Simakov O."/>
            <person name="Marletaz F."/>
            <person name="Cho S.J."/>
            <person name="Edsinger-Gonzales E."/>
            <person name="Havlak P."/>
            <person name="Hellsten U."/>
            <person name="Kuo D.H."/>
            <person name="Larsson T."/>
            <person name="Lv J."/>
            <person name="Arendt D."/>
            <person name="Savage R."/>
            <person name="Osoegawa K."/>
            <person name="de Jong P."/>
            <person name="Grimwood J."/>
            <person name="Chapman J.A."/>
            <person name="Shapiro H."/>
            <person name="Aerts A."/>
            <person name="Otillar R.P."/>
            <person name="Terry A.Y."/>
            <person name="Boore J.L."/>
            <person name="Grigoriev I.V."/>
            <person name="Lindberg D.R."/>
            <person name="Seaver E.C."/>
            <person name="Weisblat D.A."/>
            <person name="Putnam N.H."/>
            <person name="Rokhsar D.S."/>
        </authorList>
    </citation>
    <scope>NUCLEOTIDE SEQUENCE [LARGE SCALE GENOMIC DNA]</scope>
</reference>
<dbReference type="PROSITE" id="PS51319">
    <property type="entry name" value="TFIIS_N"/>
    <property type="match status" value="1"/>
</dbReference>
<evidence type="ECO:0000256" key="8">
    <source>
        <dbReference type="ARBA" id="ARBA00037992"/>
    </source>
</evidence>
<keyword evidence="5" id="KW-0804">Transcription</keyword>
<evidence type="ECO:0000256" key="5">
    <source>
        <dbReference type="ARBA" id="ARBA00023163"/>
    </source>
</evidence>
<dbReference type="InterPro" id="IPR051037">
    <property type="entry name" value="RNAPII_TF_IWS1"/>
</dbReference>
<keyword evidence="1" id="KW-0813">Transport</keyword>
<keyword evidence="2" id="KW-0507">mRNA processing</keyword>
<dbReference type="EMBL" id="KB199651">
    <property type="protein sequence ID" value="ESP04807.1"/>
    <property type="molecule type" value="Genomic_DNA"/>
</dbReference>
<dbReference type="CTD" id="20230466"/>
<keyword evidence="3" id="KW-0509">mRNA transport</keyword>
<dbReference type="KEGG" id="lgi:LOTGIDRAFT_109394"/>
<dbReference type="OMA" id="TDYKFAP"/>
<dbReference type="SUPFAM" id="SSF47676">
    <property type="entry name" value="Conserved domain common to transcription factors TFIIS, elongin A, CRSP70"/>
    <property type="match status" value="1"/>
</dbReference>
<keyword evidence="12" id="KW-1185">Reference proteome</keyword>
<evidence type="ECO:0000256" key="6">
    <source>
        <dbReference type="ARBA" id="ARBA00023187"/>
    </source>
</evidence>
<comment type="subcellular location">
    <subcellularLocation>
        <location evidence="9">Nucleus</location>
    </subcellularLocation>
</comment>
<evidence type="ECO:0000256" key="1">
    <source>
        <dbReference type="ARBA" id="ARBA00022448"/>
    </source>
</evidence>
<evidence type="ECO:0000259" key="10">
    <source>
        <dbReference type="PROSITE" id="PS51319"/>
    </source>
</evidence>
<dbReference type="AlphaFoldDB" id="V4BFV9"/>
<evidence type="ECO:0000256" key="4">
    <source>
        <dbReference type="ARBA" id="ARBA00023015"/>
    </source>
</evidence>
<dbReference type="PANTHER" id="PTHR46010:SF1">
    <property type="entry name" value="PROTEIN IWS1 HOMOLOG"/>
    <property type="match status" value="1"/>
</dbReference>
<feature type="non-terminal residue" evidence="11">
    <location>
        <position position="1"/>
    </location>
</feature>
<sequence length="282" mass="32749">FVSDFDRMLERTREEKARQRRKRKDCDLINDNDDLVFDMIKNMKIAAEEDRGLNNKRQAATKKIKILPFILSQLKKSDLHTAFLDAGILSAITEWLAPLPDKSLPHLMIRESLLNILSQFPPSNPESLKSSGIGKAVMYLYKHPKETRKNRELAGKIINEWSRPIFNLTCNFKNLTKEERAQRDYELLPKKQRLRPLNVMSYIFSAVRPGDPGFIMRARVPAPSNKDYVNRPHNEMEYVPSKSSKKKVNKYEKHKRAFADRKKHSKTQKAVGISIEGRNMSL</sequence>
<accession>V4BFV9</accession>
<dbReference type="FunFam" id="1.20.930.10:FF:000001">
    <property type="entry name" value="IWS1, SUPT6H interacting protein"/>
    <property type="match status" value="1"/>
</dbReference>
<dbReference type="GO" id="GO:0016973">
    <property type="term" value="P:poly(A)+ mRNA export from nucleus"/>
    <property type="evidence" value="ECO:0007669"/>
    <property type="project" value="TreeGrafter"/>
</dbReference>
<dbReference type="GO" id="GO:0008380">
    <property type="term" value="P:RNA splicing"/>
    <property type="evidence" value="ECO:0007669"/>
    <property type="project" value="UniProtKB-KW"/>
</dbReference>
<dbReference type="Pfam" id="PF08711">
    <property type="entry name" value="Med26"/>
    <property type="match status" value="1"/>
</dbReference>
<protein>
    <recommendedName>
        <fullName evidence="10">TFIIS N-terminal domain-containing protein</fullName>
    </recommendedName>
</protein>
<comment type="similarity">
    <text evidence="8">Belongs to the IWS1 family.</text>
</comment>
<proteinExistence type="inferred from homology"/>
<evidence type="ECO:0000313" key="11">
    <source>
        <dbReference type="EMBL" id="ESP04807.1"/>
    </source>
</evidence>
<organism evidence="11 12">
    <name type="scientific">Lottia gigantea</name>
    <name type="common">Giant owl limpet</name>
    <dbReference type="NCBI Taxonomy" id="225164"/>
    <lineage>
        <taxon>Eukaryota</taxon>
        <taxon>Metazoa</taxon>
        <taxon>Spiralia</taxon>
        <taxon>Lophotrochozoa</taxon>
        <taxon>Mollusca</taxon>
        <taxon>Gastropoda</taxon>
        <taxon>Patellogastropoda</taxon>
        <taxon>Lottioidea</taxon>
        <taxon>Lottiidae</taxon>
        <taxon>Lottia</taxon>
    </lineage>
</organism>
<dbReference type="GO" id="GO:0005634">
    <property type="term" value="C:nucleus"/>
    <property type="evidence" value="ECO:0007669"/>
    <property type="project" value="UniProtKB-SubCell"/>
</dbReference>
<evidence type="ECO:0000256" key="9">
    <source>
        <dbReference type="PROSITE-ProRule" id="PRU00649"/>
    </source>
</evidence>
<name>V4BFV9_LOTGI</name>
<dbReference type="GeneID" id="20230466"/>
<dbReference type="InterPro" id="IPR035441">
    <property type="entry name" value="TFIIS/LEDGF_dom_sf"/>
</dbReference>
<keyword evidence="4" id="KW-0805">Transcription regulation</keyword>
<dbReference type="PANTHER" id="PTHR46010">
    <property type="entry name" value="PROTEIN IWS1 HOMOLOG"/>
    <property type="match status" value="1"/>
</dbReference>
<dbReference type="GO" id="GO:0006397">
    <property type="term" value="P:mRNA processing"/>
    <property type="evidence" value="ECO:0007669"/>
    <property type="project" value="UniProtKB-KW"/>
</dbReference>
<dbReference type="HOGENOM" id="CLU_040584_0_0_1"/>
<keyword evidence="6" id="KW-0508">mRNA splicing</keyword>
<dbReference type="RefSeq" id="XP_009044316.1">
    <property type="nucleotide sequence ID" value="XM_009046068.1"/>
</dbReference>
<dbReference type="OrthoDB" id="21124at2759"/>
<dbReference type="STRING" id="225164.V4BFV9"/>
<evidence type="ECO:0000313" key="12">
    <source>
        <dbReference type="Proteomes" id="UP000030746"/>
    </source>
</evidence>
<gene>
    <name evidence="11" type="ORF">LOTGIDRAFT_109394</name>
</gene>